<feature type="compositionally biased region" description="Basic and acidic residues" evidence="1">
    <location>
        <begin position="1"/>
        <end position="50"/>
    </location>
</feature>
<accession>A0AAN6JQ48</accession>
<reference evidence="3" key="1">
    <citation type="journal article" date="2023" name="PhytoFront">
        <title>Draft Genome Resources of Seven Strains of Tilletia horrida, Causal Agent of Kernel Smut of Rice.</title>
        <authorList>
            <person name="Khanal S."/>
            <person name="Antony Babu S."/>
            <person name="Zhou X.G."/>
        </authorList>
    </citation>
    <scope>NUCLEOTIDE SEQUENCE</scope>
    <source>
        <strain evidence="3">TX3</strain>
    </source>
</reference>
<proteinExistence type="predicted"/>
<name>A0AAN6JQ48_9BASI</name>
<feature type="region of interest" description="Disordered" evidence="1">
    <location>
        <begin position="1"/>
        <end position="185"/>
    </location>
</feature>
<dbReference type="Gene3D" id="2.60.200.20">
    <property type="match status" value="1"/>
</dbReference>
<dbReference type="PROSITE" id="PS50006">
    <property type="entry name" value="FHA_DOMAIN"/>
    <property type="match status" value="1"/>
</dbReference>
<dbReference type="AlphaFoldDB" id="A0AAN6JQ48"/>
<dbReference type="InterPro" id="IPR000253">
    <property type="entry name" value="FHA_dom"/>
</dbReference>
<dbReference type="SUPFAM" id="SSF49879">
    <property type="entry name" value="SMAD/FHA domain"/>
    <property type="match status" value="1"/>
</dbReference>
<dbReference type="EMBL" id="JAPDMQ010000279">
    <property type="protein sequence ID" value="KAK0528276.1"/>
    <property type="molecule type" value="Genomic_DNA"/>
</dbReference>
<feature type="compositionally biased region" description="Low complexity" evidence="1">
    <location>
        <begin position="70"/>
        <end position="79"/>
    </location>
</feature>
<dbReference type="PANTHER" id="PTHR23308">
    <property type="entry name" value="NUCLEAR INHIBITOR OF PROTEIN PHOSPHATASE-1"/>
    <property type="match status" value="1"/>
</dbReference>
<sequence length="337" mass="37917">MTDRETRPSPPRRPRDYESSRSSRWDDRGAPSSSRRQDDKGYDEREDWRKSGAPSGSRWDREDADANAVRSSYNKSSSSSRRHGRTDDRYGEERHRREQPDSRTRQRSRSPPSRRGEYGLSGSSGEARRSQQHPPPDFERDRRRERAAYENAAASRSGPSGDSARGGAGADPDAPPPAEANFAPDFGSSGLLAAASNNVDGIALKYHEPPEARKPKQGKGWRLYVFKDGKDEDLIHLTRQSCYLFGREKRVVDIPLEHPSASKQHAVIQFRQITERNEFGDETRAIRPFLIDLESANGTYLNGAEVPTSRYVELKSGDTLKFGASTREWVLLPEDAA</sequence>
<dbReference type="InterPro" id="IPR008984">
    <property type="entry name" value="SMAD_FHA_dom_sf"/>
</dbReference>
<dbReference type="Proteomes" id="UP001176521">
    <property type="component" value="Unassembled WGS sequence"/>
</dbReference>
<dbReference type="Pfam" id="PF00498">
    <property type="entry name" value="FHA"/>
    <property type="match status" value="1"/>
</dbReference>
<feature type="compositionally biased region" description="Basic and acidic residues" evidence="1">
    <location>
        <begin position="136"/>
        <end position="148"/>
    </location>
</feature>
<evidence type="ECO:0000313" key="4">
    <source>
        <dbReference type="Proteomes" id="UP001176521"/>
    </source>
</evidence>
<evidence type="ECO:0000256" key="1">
    <source>
        <dbReference type="SAM" id="MobiDB-lite"/>
    </source>
</evidence>
<dbReference type="InterPro" id="IPR050923">
    <property type="entry name" value="Cell_Proc_Reg/RNA_Proc"/>
</dbReference>
<feature type="domain" description="FHA" evidence="2">
    <location>
        <begin position="243"/>
        <end position="306"/>
    </location>
</feature>
<organism evidence="3 4">
    <name type="scientific">Tilletia horrida</name>
    <dbReference type="NCBI Taxonomy" id="155126"/>
    <lineage>
        <taxon>Eukaryota</taxon>
        <taxon>Fungi</taxon>
        <taxon>Dikarya</taxon>
        <taxon>Basidiomycota</taxon>
        <taxon>Ustilaginomycotina</taxon>
        <taxon>Exobasidiomycetes</taxon>
        <taxon>Tilletiales</taxon>
        <taxon>Tilletiaceae</taxon>
        <taxon>Tilletia</taxon>
    </lineage>
</organism>
<keyword evidence="4" id="KW-1185">Reference proteome</keyword>
<dbReference type="SMART" id="SM00240">
    <property type="entry name" value="FHA"/>
    <property type="match status" value="1"/>
</dbReference>
<comment type="caution">
    <text evidence="3">The sequence shown here is derived from an EMBL/GenBank/DDBJ whole genome shotgun (WGS) entry which is preliminary data.</text>
</comment>
<feature type="compositionally biased region" description="Low complexity" evidence="1">
    <location>
        <begin position="149"/>
        <end position="163"/>
    </location>
</feature>
<feature type="compositionally biased region" description="Basic and acidic residues" evidence="1">
    <location>
        <begin position="85"/>
        <end position="104"/>
    </location>
</feature>
<gene>
    <name evidence="3" type="ORF">OC842_004596</name>
</gene>
<evidence type="ECO:0000313" key="3">
    <source>
        <dbReference type="EMBL" id="KAK0528276.1"/>
    </source>
</evidence>
<evidence type="ECO:0000259" key="2">
    <source>
        <dbReference type="PROSITE" id="PS50006"/>
    </source>
</evidence>
<protein>
    <recommendedName>
        <fullName evidence="2">FHA domain-containing protein</fullName>
    </recommendedName>
</protein>